<evidence type="ECO:0000313" key="2">
    <source>
        <dbReference type="EMBL" id="GFD57360.1"/>
    </source>
</evidence>
<gene>
    <name evidence="2" type="ORF">Tci_929329</name>
</gene>
<keyword evidence="1" id="KW-1133">Transmembrane helix</keyword>
<organism evidence="2">
    <name type="scientific">Tanacetum cinerariifolium</name>
    <name type="common">Dalmatian daisy</name>
    <name type="synonym">Chrysanthemum cinerariifolium</name>
    <dbReference type="NCBI Taxonomy" id="118510"/>
    <lineage>
        <taxon>Eukaryota</taxon>
        <taxon>Viridiplantae</taxon>
        <taxon>Streptophyta</taxon>
        <taxon>Embryophyta</taxon>
        <taxon>Tracheophyta</taxon>
        <taxon>Spermatophyta</taxon>
        <taxon>Magnoliopsida</taxon>
        <taxon>eudicotyledons</taxon>
        <taxon>Gunneridae</taxon>
        <taxon>Pentapetalae</taxon>
        <taxon>asterids</taxon>
        <taxon>campanulids</taxon>
        <taxon>Asterales</taxon>
        <taxon>Asteraceae</taxon>
        <taxon>Asteroideae</taxon>
        <taxon>Anthemideae</taxon>
        <taxon>Anthemidinae</taxon>
        <taxon>Tanacetum</taxon>
    </lineage>
</organism>
<evidence type="ECO:0000256" key="1">
    <source>
        <dbReference type="SAM" id="Phobius"/>
    </source>
</evidence>
<feature type="non-terminal residue" evidence="2">
    <location>
        <position position="85"/>
    </location>
</feature>
<dbReference type="AlphaFoldDB" id="A0A699XG14"/>
<sequence length="85" mass="9206">MANRRSRGEPGGSLSSTAIIAIVSAIGVVILGLLAALILLLVRAVRKHKQLLADLDERGLTLTQAQKEVKLNEITRPRAVLRRNT</sequence>
<protein>
    <submittedName>
        <fullName evidence="2">Uncharacterized protein</fullName>
    </submittedName>
</protein>
<keyword evidence="1" id="KW-0472">Membrane</keyword>
<accession>A0A699XG14</accession>
<comment type="caution">
    <text evidence="2">The sequence shown here is derived from an EMBL/GenBank/DDBJ whole genome shotgun (WGS) entry which is preliminary data.</text>
</comment>
<dbReference type="EMBL" id="BKCJ011840173">
    <property type="protein sequence ID" value="GFD57360.1"/>
    <property type="molecule type" value="Genomic_DNA"/>
</dbReference>
<reference evidence="2" key="1">
    <citation type="journal article" date="2019" name="Sci. Rep.">
        <title>Draft genome of Tanacetum cinerariifolium, the natural source of mosquito coil.</title>
        <authorList>
            <person name="Yamashiro T."/>
            <person name="Shiraishi A."/>
            <person name="Satake H."/>
            <person name="Nakayama K."/>
        </authorList>
    </citation>
    <scope>NUCLEOTIDE SEQUENCE</scope>
</reference>
<keyword evidence="1" id="KW-0812">Transmembrane</keyword>
<proteinExistence type="predicted"/>
<feature type="transmembrane region" description="Helical" evidence="1">
    <location>
        <begin position="20"/>
        <end position="42"/>
    </location>
</feature>
<name>A0A699XG14_TANCI</name>